<evidence type="ECO:0000313" key="1">
    <source>
        <dbReference type="EMBL" id="CTQ74988.1"/>
    </source>
</evidence>
<reference evidence="2" key="1">
    <citation type="submission" date="2015-07" db="EMBL/GenBank/DDBJ databases">
        <authorList>
            <person name="Rodrigo-Torres Lidia"/>
            <person name="Arahal R.David."/>
        </authorList>
    </citation>
    <scope>NUCLEOTIDE SEQUENCE [LARGE SCALE GENOMIC DNA]</scope>
    <source>
        <strain evidence="2">CECT 5112</strain>
    </source>
</reference>
<proteinExistence type="predicted"/>
<dbReference type="STRING" id="388408.LAX5112_04073"/>
<dbReference type="Proteomes" id="UP000053235">
    <property type="component" value="Unassembled WGS sequence"/>
</dbReference>
<accession>A0A0M7AIR0</accession>
<name>A0A0M7AIR0_9HYPH</name>
<gene>
    <name evidence="1" type="ORF">LAX5112_04073</name>
</gene>
<evidence type="ECO:0000313" key="2">
    <source>
        <dbReference type="Proteomes" id="UP000053235"/>
    </source>
</evidence>
<dbReference type="AlphaFoldDB" id="A0A0M7AIR0"/>
<organism evidence="1 2">
    <name type="scientific">Roseibium alexandrii</name>
    <dbReference type="NCBI Taxonomy" id="388408"/>
    <lineage>
        <taxon>Bacteria</taxon>
        <taxon>Pseudomonadati</taxon>
        <taxon>Pseudomonadota</taxon>
        <taxon>Alphaproteobacteria</taxon>
        <taxon>Hyphomicrobiales</taxon>
        <taxon>Stappiaceae</taxon>
        <taxon>Roseibium</taxon>
    </lineage>
</organism>
<dbReference type="EMBL" id="CXWD01000019">
    <property type="protein sequence ID" value="CTQ74988.1"/>
    <property type="molecule type" value="Genomic_DNA"/>
</dbReference>
<dbReference type="RefSeq" id="WP_208981463.1">
    <property type="nucleotide sequence ID" value="NZ_CXWD01000019.1"/>
</dbReference>
<sequence length="132" mass="14585">MDAGQELVVQSPVVNPAVSGPLVIAIDRAIEVVEAETRALRANPTTDLKPFEYRKSQALLDLTRARSLVSPSAYTEDVKDRLVDFKNVLKENVDLLTLHMNAVSEVVKMMSRTMLDQESDGTYAAPFPEPAR</sequence>
<keyword evidence="2" id="KW-1185">Reference proteome</keyword>
<protein>
    <submittedName>
        <fullName evidence="1">Uncharacterized protein</fullName>
    </submittedName>
</protein>